<keyword evidence="6" id="KW-1185">Reference proteome</keyword>
<comment type="caution">
    <text evidence="5">The sequence shown here is derived from an EMBL/GenBank/DDBJ whole genome shotgun (WGS) entry which is preliminary data.</text>
</comment>
<organism evidence="5 6">
    <name type="scientific">Rhodopirellula sallentina SM41</name>
    <dbReference type="NCBI Taxonomy" id="1263870"/>
    <lineage>
        <taxon>Bacteria</taxon>
        <taxon>Pseudomonadati</taxon>
        <taxon>Planctomycetota</taxon>
        <taxon>Planctomycetia</taxon>
        <taxon>Pirellulales</taxon>
        <taxon>Pirellulaceae</taxon>
        <taxon>Rhodopirellula</taxon>
    </lineage>
</organism>
<feature type="repeat" description="TPR" evidence="3">
    <location>
        <begin position="15"/>
        <end position="48"/>
    </location>
</feature>
<protein>
    <submittedName>
        <fullName evidence="5">Tetratricopeptide repeat domain protein</fullName>
    </submittedName>
</protein>
<gene>
    <name evidence="5" type="ORF">RSSM_03427</name>
</gene>
<dbReference type="InterPro" id="IPR019734">
    <property type="entry name" value="TPR_rpt"/>
</dbReference>
<name>M5UGG5_9BACT</name>
<evidence type="ECO:0000256" key="3">
    <source>
        <dbReference type="PROSITE-ProRule" id="PRU00339"/>
    </source>
</evidence>
<evidence type="ECO:0000313" key="5">
    <source>
        <dbReference type="EMBL" id="EMI55103.1"/>
    </source>
</evidence>
<reference evidence="5 6" key="1">
    <citation type="journal article" date="2013" name="Mar. Genomics">
        <title>Expression of sulfatases in Rhodopirellula baltica and the diversity of sulfatases in the genus Rhodopirellula.</title>
        <authorList>
            <person name="Wegner C.E."/>
            <person name="Richter-Heitmann T."/>
            <person name="Klindworth A."/>
            <person name="Klockow C."/>
            <person name="Richter M."/>
            <person name="Achstetter T."/>
            <person name="Glockner F.O."/>
            <person name="Harder J."/>
        </authorList>
    </citation>
    <scope>NUCLEOTIDE SEQUENCE [LARGE SCALE GENOMIC DNA]</scope>
    <source>
        <strain evidence="5 6">SM41</strain>
    </source>
</reference>
<evidence type="ECO:0000256" key="2">
    <source>
        <dbReference type="ARBA" id="ARBA00022803"/>
    </source>
</evidence>
<proteinExistence type="predicted"/>
<dbReference type="InterPro" id="IPR011990">
    <property type="entry name" value="TPR-like_helical_dom_sf"/>
</dbReference>
<dbReference type="EMBL" id="ANOH01000228">
    <property type="protein sequence ID" value="EMI55103.1"/>
    <property type="molecule type" value="Genomic_DNA"/>
</dbReference>
<feature type="region of interest" description="Disordered" evidence="4">
    <location>
        <begin position="47"/>
        <end position="66"/>
    </location>
</feature>
<evidence type="ECO:0000256" key="4">
    <source>
        <dbReference type="SAM" id="MobiDB-lite"/>
    </source>
</evidence>
<feature type="compositionally biased region" description="Polar residues" evidence="4">
    <location>
        <begin position="47"/>
        <end position="56"/>
    </location>
</feature>
<dbReference type="SMART" id="SM00028">
    <property type="entry name" value="TPR"/>
    <property type="match status" value="1"/>
</dbReference>
<keyword evidence="1" id="KW-0677">Repeat</keyword>
<dbReference type="PROSITE" id="PS50005">
    <property type="entry name" value="TPR"/>
    <property type="match status" value="1"/>
</dbReference>
<keyword evidence="2 3" id="KW-0802">TPR repeat</keyword>
<sequence>MDDYNEAIRLDPSLVMAYNGRGHLFERLGEDAKALADFEKALDLTNVDSHSSTSPLNEIAEPNSFD</sequence>
<dbReference type="Proteomes" id="UP000011885">
    <property type="component" value="Unassembled WGS sequence"/>
</dbReference>
<dbReference type="Pfam" id="PF07719">
    <property type="entry name" value="TPR_2"/>
    <property type="match status" value="1"/>
</dbReference>
<dbReference type="Gene3D" id="1.25.40.10">
    <property type="entry name" value="Tetratricopeptide repeat domain"/>
    <property type="match status" value="1"/>
</dbReference>
<dbReference type="AlphaFoldDB" id="M5UGG5"/>
<dbReference type="PATRIC" id="fig|1263870.3.peg.3644"/>
<evidence type="ECO:0000313" key="6">
    <source>
        <dbReference type="Proteomes" id="UP000011885"/>
    </source>
</evidence>
<dbReference type="InterPro" id="IPR013105">
    <property type="entry name" value="TPR_2"/>
</dbReference>
<dbReference type="SUPFAM" id="SSF48452">
    <property type="entry name" value="TPR-like"/>
    <property type="match status" value="1"/>
</dbReference>
<evidence type="ECO:0000256" key="1">
    <source>
        <dbReference type="ARBA" id="ARBA00022737"/>
    </source>
</evidence>
<accession>M5UGG5</accession>